<keyword evidence="1" id="KW-0479">Metal-binding</keyword>
<dbReference type="InterPro" id="IPR002048">
    <property type="entry name" value="EF_hand_dom"/>
</dbReference>
<dbReference type="Gene3D" id="1.10.238.10">
    <property type="entry name" value="EF-hand"/>
    <property type="match status" value="2"/>
</dbReference>
<dbReference type="GO" id="GO:0005509">
    <property type="term" value="F:calcium ion binding"/>
    <property type="evidence" value="ECO:0007669"/>
    <property type="project" value="InterPro"/>
</dbReference>
<organism evidence="6 7">
    <name type="scientific">Sphingomonas aliaeris</name>
    <dbReference type="NCBI Taxonomy" id="2759526"/>
    <lineage>
        <taxon>Bacteria</taxon>
        <taxon>Pseudomonadati</taxon>
        <taxon>Pseudomonadota</taxon>
        <taxon>Alphaproteobacteria</taxon>
        <taxon>Sphingomonadales</taxon>
        <taxon>Sphingomonadaceae</taxon>
        <taxon>Sphingomonas</taxon>
    </lineage>
</organism>
<evidence type="ECO:0000259" key="5">
    <source>
        <dbReference type="PROSITE" id="PS50222"/>
    </source>
</evidence>
<reference evidence="7" key="1">
    <citation type="submission" date="2020-09" db="EMBL/GenBank/DDBJ databases">
        <title>Sphingomonas sp., a new species isolated from pork steak.</title>
        <authorList>
            <person name="Heidler von Heilborn D."/>
        </authorList>
    </citation>
    <scope>NUCLEOTIDE SEQUENCE [LARGE SCALE GENOMIC DNA]</scope>
</reference>
<evidence type="ECO:0000256" key="1">
    <source>
        <dbReference type="ARBA" id="ARBA00022723"/>
    </source>
</evidence>
<dbReference type="AlphaFoldDB" id="A0A974NX55"/>
<keyword evidence="7" id="KW-1185">Reference proteome</keyword>
<dbReference type="Proteomes" id="UP000595894">
    <property type="component" value="Chromosome"/>
</dbReference>
<dbReference type="EMBL" id="CP061035">
    <property type="protein sequence ID" value="QQV78542.1"/>
    <property type="molecule type" value="Genomic_DNA"/>
</dbReference>
<keyword evidence="2" id="KW-0677">Repeat</keyword>
<feature type="domain" description="EF-hand" evidence="5">
    <location>
        <begin position="95"/>
        <end position="130"/>
    </location>
</feature>
<dbReference type="PROSITE" id="PS50222">
    <property type="entry name" value="EF_HAND_2"/>
    <property type="match status" value="2"/>
</dbReference>
<feature type="chain" id="PRO_5038138342" description="EF-hand domain-containing protein" evidence="4">
    <location>
        <begin position="22"/>
        <end position="214"/>
    </location>
</feature>
<dbReference type="RefSeq" id="WP_202095513.1">
    <property type="nucleotide sequence ID" value="NZ_CP061035.1"/>
</dbReference>
<proteinExistence type="predicted"/>
<name>A0A974NX55_9SPHN</name>
<keyword evidence="4" id="KW-0732">Signal</keyword>
<feature type="signal peptide" evidence="4">
    <location>
        <begin position="1"/>
        <end position="21"/>
    </location>
</feature>
<dbReference type="PANTHER" id="PTHR10827:SF98">
    <property type="entry name" value="45 KDA CALCIUM-BINDING PROTEIN"/>
    <property type="match status" value="1"/>
</dbReference>
<dbReference type="InterPro" id="IPR018247">
    <property type="entry name" value="EF_Hand_1_Ca_BS"/>
</dbReference>
<dbReference type="KEGG" id="sari:H5J25_07950"/>
<evidence type="ECO:0000313" key="6">
    <source>
        <dbReference type="EMBL" id="QQV78542.1"/>
    </source>
</evidence>
<dbReference type="SUPFAM" id="SSF47473">
    <property type="entry name" value="EF-hand"/>
    <property type="match status" value="1"/>
</dbReference>
<dbReference type="InterPro" id="IPR011992">
    <property type="entry name" value="EF-hand-dom_pair"/>
</dbReference>
<evidence type="ECO:0000256" key="4">
    <source>
        <dbReference type="SAM" id="SignalP"/>
    </source>
</evidence>
<feature type="domain" description="EF-hand" evidence="5">
    <location>
        <begin position="165"/>
        <end position="200"/>
    </location>
</feature>
<dbReference type="PANTHER" id="PTHR10827">
    <property type="entry name" value="RETICULOCALBIN"/>
    <property type="match status" value="1"/>
</dbReference>
<accession>A0A974NX55</accession>
<feature type="region of interest" description="Disordered" evidence="3">
    <location>
        <begin position="127"/>
        <end position="149"/>
    </location>
</feature>
<gene>
    <name evidence="6" type="ORF">H5J25_07950</name>
</gene>
<protein>
    <recommendedName>
        <fullName evidence="5">EF-hand domain-containing protein</fullName>
    </recommendedName>
</protein>
<dbReference type="Pfam" id="PF13202">
    <property type="entry name" value="EF-hand_5"/>
    <property type="match status" value="4"/>
</dbReference>
<evidence type="ECO:0000256" key="3">
    <source>
        <dbReference type="SAM" id="MobiDB-lite"/>
    </source>
</evidence>
<evidence type="ECO:0000256" key="2">
    <source>
        <dbReference type="ARBA" id="ARBA00022737"/>
    </source>
</evidence>
<evidence type="ECO:0000313" key="7">
    <source>
        <dbReference type="Proteomes" id="UP000595894"/>
    </source>
</evidence>
<dbReference type="PROSITE" id="PS00018">
    <property type="entry name" value="EF_HAND_1"/>
    <property type="match status" value="2"/>
</dbReference>
<sequence>MKKLILAAALAGTIVSGAAIAAQNAPAAQSAQKPGRMAQADTNADGTITRAEFLAQAGTRFDARDANRDGTIAGDELVGRNGQARPDAKPMSRAAAMERAATMFDRLDTSKDGKLDATERQAMRGRMGANRRGGPDGQHAMRGGHHGIRLAKVDANKDGRISQDEMRARADKRFARLDANKDGFIDKAEIATVRAKMKHRAPGAAAPRQSATNG</sequence>